<gene>
    <name evidence="2" type="ORF">D5R95_05335</name>
</gene>
<sequence>ITVVAPSNMMGSTVLIYNTMKYAGQTASPAVFGVILAAINFSGVFLVSSILGLCVVISALYMRKDLAGLDGNSTKNM</sequence>
<dbReference type="AlphaFoldDB" id="A0A3R7VY56"/>
<feature type="transmembrane region" description="Helical" evidence="1">
    <location>
        <begin position="30"/>
        <end position="61"/>
    </location>
</feature>
<evidence type="ECO:0000313" key="3">
    <source>
        <dbReference type="Proteomes" id="UP000284763"/>
    </source>
</evidence>
<organism evidence="2 3">
    <name type="scientific">Methanosalsum natronophilum</name>
    <dbReference type="NCBI Taxonomy" id="768733"/>
    <lineage>
        <taxon>Archaea</taxon>
        <taxon>Methanobacteriati</taxon>
        <taxon>Methanobacteriota</taxon>
        <taxon>Stenosarchaea group</taxon>
        <taxon>Methanomicrobia</taxon>
        <taxon>Methanosarcinales</taxon>
        <taxon>Methanosarcinaceae</taxon>
        <taxon>Methanosalsum</taxon>
    </lineage>
</organism>
<accession>A0A3R7VY56</accession>
<keyword evidence="1" id="KW-0472">Membrane</keyword>
<evidence type="ECO:0000313" key="2">
    <source>
        <dbReference type="EMBL" id="RQD85175.1"/>
    </source>
</evidence>
<dbReference type="Gene3D" id="1.20.1250.20">
    <property type="entry name" value="MFS general substrate transporter like domains"/>
    <property type="match status" value="1"/>
</dbReference>
<dbReference type="Proteomes" id="UP000284763">
    <property type="component" value="Unassembled WGS sequence"/>
</dbReference>
<name>A0A3R7VY56_9EURY</name>
<dbReference type="EMBL" id="QZAB01000336">
    <property type="protein sequence ID" value="RQD85175.1"/>
    <property type="molecule type" value="Genomic_DNA"/>
</dbReference>
<keyword evidence="1" id="KW-1133">Transmembrane helix</keyword>
<proteinExistence type="predicted"/>
<keyword evidence="1" id="KW-0812">Transmembrane</keyword>
<comment type="caution">
    <text evidence="2">The sequence shown here is derived from an EMBL/GenBank/DDBJ whole genome shotgun (WGS) entry which is preliminary data.</text>
</comment>
<feature type="non-terminal residue" evidence="2">
    <location>
        <position position="1"/>
    </location>
</feature>
<protein>
    <submittedName>
        <fullName evidence="2">MFS transporter</fullName>
    </submittedName>
</protein>
<evidence type="ECO:0000256" key="1">
    <source>
        <dbReference type="SAM" id="Phobius"/>
    </source>
</evidence>
<dbReference type="InterPro" id="IPR036259">
    <property type="entry name" value="MFS_trans_sf"/>
</dbReference>
<dbReference type="SUPFAM" id="SSF103473">
    <property type="entry name" value="MFS general substrate transporter"/>
    <property type="match status" value="1"/>
</dbReference>
<reference evidence="2 3" key="1">
    <citation type="submission" date="2018-08" db="EMBL/GenBank/DDBJ databases">
        <title>The metabolism and importance of syntrophic acetate oxidation coupled to methane or sulfide production in haloalkaline environments.</title>
        <authorList>
            <person name="Timmers P.H.A."/>
            <person name="Vavourakis C.D."/>
            <person name="Sorokin D.Y."/>
            <person name="Sinninghe Damste J.S."/>
            <person name="Muyzer G."/>
            <person name="Stams A.J.M."/>
            <person name="Plugge C.M."/>
        </authorList>
    </citation>
    <scope>NUCLEOTIDE SEQUENCE [LARGE SCALE GENOMIC DNA]</scope>
    <source>
        <strain evidence="2">MSAO_Arc3</strain>
    </source>
</reference>